<dbReference type="RefSeq" id="XP_043045069.1">
    <property type="nucleotide sequence ID" value="XM_043178828.1"/>
</dbReference>
<dbReference type="EMBL" id="MU250525">
    <property type="protein sequence ID" value="KAG7451569.1"/>
    <property type="molecule type" value="Genomic_DNA"/>
</dbReference>
<dbReference type="Proteomes" id="UP000812287">
    <property type="component" value="Unassembled WGS sequence"/>
</dbReference>
<organism evidence="1 2">
    <name type="scientific">Guyanagaster necrorhizus</name>
    <dbReference type="NCBI Taxonomy" id="856835"/>
    <lineage>
        <taxon>Eukaryota</taxon>
        <taxon>Fungi</taxon>
        <taxon>Dikarya</taxon>
        <taxon>Basidiomycota</taxon>
        <taxon>Agaricomycotina</taxon>
        <taxon>Agaricomycetes</taxon>
        <taxon>Agaricomycetidae</taxon>
        <taxon>Agaricales</taxon>
        <taxon>Marasmiineae</taxon>
        <taxon>Physalacriaceae</taxon>
        <taxon>Guyanagaster</taxon>
    </lineage>
</organism>
<accession>A0A9P7W2V5</accession>
<evidence type="ECO:0000313" key="2">
    <source>
        <dbReference type="Proteomes" id="UP000812287"/>
    </source>
</evidence>
<sequence length="168" mass="19007">MQCSGACLPCPSFFFPSRSVSKSANTIHGEFWRQVKLLDPDALRKKRSGLPKVGGMIGRSIPLIPITHWNDEIDLRRARHTYNLRHDSFAPKYPLRVVPEDHERLDDTPDIAPLFPALTWMMSLAYGGEDGSVAWINYPSVPSHRLLSTSQSPELHPIIVNERKNIIP</sequence>
<comment type="caution">
    <text evidence="1">The sequence shown here is derived from an EMBL/GenBank/DDBJ whole genome shotgun (WGS) entry which is preliminary data.</text>
</comment>
<proteinExistence type="predicted"/>
<dbReference type="AlphaFoldDB" id="A0A9P7W2V5"/>
<keyword evidence="2" id="KW-1185">Reference proteome</keyword>
<gene>
    <name evidence="1" type="ORF">BT62DRAFT_1072121</name>
</gene>
<dbReference type="GeneID" id="66101122"/>
<name>A0A9P7W2V5_9AGAR</name>
<reference evidence="1" key="1">
    <citation type="submission" date="2020-11" db="EMBL/GenBank/DDBJ databases">
        <title>Adaptations for nitrogen fixation in a non-lichenized fungal sporocarp promotes dispersal by wood-feeding termites.</title>
        <authorList>
            <consortium name="DOE Joint Genome Institute"/>
            <person name="Koch R.A."/>
            <person name="Yoon G."/>
            <person name="Arayal U."/>
            <person name="Lail K."/>
            <person name="Amirebrahimi M."/>
            <person name="Labutti K."/>
            <person name="Lipzen A."/>
            <person name="Riley R."/>
            <person name="Barry K."/>
            <person name="Henrissat B."/>
            <person name="Grigoriev I.V."/>
            <person name="Herr J.R."/>
            <person name="Aime M.C."/>
        </authorList>
    </citation>
    <scope>NUCLEOTIDE SEQUENCE</scope>
    <source>
        <strain evidence="1">MCA 3950</strain>
    </source>
</reference>
<protein>
    <submittedName>
        <fullName evidence="1">Uncharacterized protein</fullName>
    </submittedName>
</protein>
<evidence type="ECO:0000313" key="1">
    <source>
        <dbReference type="EMBL" id="KAG7451569.1"/>
    </source>
</evidence>